<accession>A0AAD4F650</accession>
<sequence>MSQYGHPQGGYPPPQGYGAPPPQGYGAPPPQGYAQGYPPQQPGYGPGYPPQHEMQYTPGPAPKEEKSHGCLYSW</sequence>
<dbReference type="EMBL" id="JAHCVI010000001">
    <property type="protein sequence ID" value="KAG7291458.1"/>
    <property type="molecule type" value="Genomic_DNA"/>
</dbReference>
<feature type="compositionally biased region" description="Pro residues" evidence="1">
    <location>
        <begin position="10"/>
        <end position="31"/>
    </location>
</feature>
<organism evidence="2 3">
    <name type="scientific">Staphylotrichum longicolle</name>
    <dbReference type="NCBI Taxonomy" id="669026"/>
    <lineage>
        <taxon>Eukaryota</taxon>
        <taxon>Fungi</taxon>
        <taxon>Dikarya</taxon>
        <taxon>Ascomycota</taxon>
        <taxon>Pezizomycotina</taxon>
        <taxon>Sordariomycetes</taxon>
        <taxon>Sordariomycetidae</taxon>
        <taxon>Sordariales</taxon>
        <taxon>Chaetomiaceae</taxon>
        <taxon>Staphylotrichum</taxon>
    </lineage>
</organism>
<proteinExistence type="predicted"/>
<evidence type="ECO:0000313" key="3">
    <source>
        <dbReference type="Proteomes" id="UP001197093"/>
    </source>
</evidence>
<comment type="caution">
    <text evidence="2">The sequence shown here is derived from an EMBL/GenBank/DDBJ whole genome shotgun (WGS) entry which is preliminary data.</text>
</comment>
<feature type="region of interest" description="Disordered" evidence="1">
    <location>
        <begin position="1"/>
        <end position="74"/>
    </location>
</feature>
<dbReference type="Proteomes" id="UP001197093">
    <property type="component" value="Unassembled WGS sequence"/>
</dbReference>
<evidence type="ECO:0000256" key="1">
    <source>
        <dbReference type="SAM" id="MobiDB-lite"/>
    </source>
</evidence>
<keyword evidence="3" id="KW-1185">Reference proteome</keyword>
<gene>
    <name evidence="2" type="ORF">NEMBOFW57_001477</name>
</gene>
<name>A0AAD4F650_9PEZI</name>
<protein>
    <submittedName>
        <fullName evidence="2">Uncharacterized protein</fullName>
    </submittedName>
</protein>
<reference evidence="2" key="1">
    <citation type="submission" date="2023-02" db="EMBL/GenBank/DDBJ databases">
        <authorList>
            <person name="Palmer J.M."/>
        </authorList>
    </citation>
    <scope>NUCLEOTIDE SEQUENCE</scope>
    <source>
        <strain evidence="2">FW57</strain>
    </source>
</reference>
<dbReference type="AlphaFoldDB" id="A0AAD4F650"/>
<evidence type="ECO:0000313" key="2">
    <source>
        <dbReference type="EMBL" id="KAG7291458.1"/>
    </source>
</evidence>